<comment type="caution">
    <text evidence="10">The sequence shown here is derived from an EMBL/GenBank/DDBJ whole genome shotgun (WGS) entry which is preliminary data.</text>
</comment>
<dbReference type="InterPro" id="IPR045851">
    <property type="entry name" value="AMP-bd_C_sf"/>
</dbReference>
<dbReference type="SUPFAM" id="SSF56801">
    <property type="entry name" value="Acetyl-CoA synthetase-like"/>
    <property type="match status" value="1"/>
</dbReference>
<organism evidence="10">
    <name type="scientific">marine sediment metagenome</name>
    <dbReference type="NCBI Taxonomy" id="412755"/>
    <lineage>
        <taxon>unclassified sequences</taxon>
        <taxon>metagenomes</taxon>
        <taxon>ecological metagenomes</taxon>
    </lineage>
</organism>
<evidence type="ECO:0000256" key="1">
    <source>
        <dbReference type="ARBA" id="ARBA00006432"/>
    </source>
</evidence>
<dbReference type="NCBIfam" id="NF001208">
    <property type="entry name" value="PRK00174.1"/>
    <property type="match status" value="1"/>
</dbReference>
<name>A0A0F9V1F9_9ZZZZ</name>
<dbReference type="GO" id="GO:0003987">
    <property type="term" value="F:acetate-CoA ligase activity"/>
    <property type="evidence" value="ECO:0007669"/>
    <property type="project" value="UniProtKB-EC"/>
</dbReference>
<dbReference type="EC" id="6.2.1.1" evidence="2"/>
<feature type="domain" description="AMP-dependent synthetase/ligase" evidence="7">
    <location>
        <begin position="84"/>
        <end position="465"/>
    </location>
</feature>
<dbReference type="PANTHER" id="PTHR24095">
    <property type="entry name" value="ACETYL-COENZYME A SYNTHETASE"/>
    <property type="match status" value="1"/>
</dbReference>
<dbReference type="InterPro" id="IPR042099">
    <property type="entry name" value="ANL_N_sf"/>
</dbReference>
<dbReference type="InterPro" id="IPR011904">
    <property type="entry name" value="Ac_CoA_lig"/>
</dbReference>
<dbReference type="NCBIfam" id="TIGR02188">
    <property type="entry name" value="Ac_CoA_lig_AcsA"/>
    <property type="match status" value="1"/>
</dbReference>
<evidence type="ECO:0000256" key="2">
    <source>
        <dbReference type="ARBA" id="ARBA00013275"/>
    </source>
</evidence>
<dbReference type="InterPro" id="IPR020845">
    <property type="entry name" value="AMP-binding_CS"/>
</dbReference>
<dbReference type="Pfam" id="PF00501">
    <property type="entry name" value="AMP-binding"/>
    <property type="match status" value="1"/>
</dbReference>
<dbReference type="Gene3D" id="3.40.50.12780">
    <property type="entry name" value="N-terminal domain of ligase-like"/>
    <property type="match status" value="1"/>
</dbReference>
<dbReference type="InterPro" id="IPR000873">
    <property type="entry name" value="AMP-dep_synth/lig_dom"/>
</dbReference>
<dbReference type="Gene3D" id="3.30.300.30">
    <property type="match status" value="1"/>
</dbReference>
<dbReference type="GO" id="GO:0016208">
    <property type="term" value="F:AMP binding"/>
    <property type="evidence" value="ECO:0007669"/>
    <property type="project" value="InterPro"/>
</dbReference>
<dbReference type="Pfam" id="PF16177">
    <property type="entry name" value="ACAS_N"/>
    <property type="match status" value="1"/>
</dbReference>
<keyword evidence="6" id="KW-0812">Transmembrane</keyword>
<evidence type="ECO:0000256" key="3">
    <source>
        <dbReference type="ARBA" id="ARBA00022598"/>
    </source>
</evidence>
<gene>
    <name evidence="10" type="ORF">LCGC14_0197360</name>
</gene>
<keyword evidence="6" id="KW-0472">Membrane</keyword>
<evidence type="ECO:0000259" key="8">
    <source>
        <dbReference type="Pfam" id="PF13193"/>
    </source>
</evidence>
<evidence type="ECO:0000256" key="4">
    <source>
        <dbReference type="ARBA" id="ARBA00022741"/>
    </source>
</evidence>
<keyword evidence="6" id="KW-1133">Transmembrane helix</keyword>
<evidence type="ECO:0000259" key="7">
    <source>
        <dbReference type="Pfam" id="PF00501"/>
    </source>
</evidence>
<evidence type="ECO:0000259" key="9">
    <source>
        <dbReference type="Pfam" id="PF16177"/>
    </source>
</evidence>
<sequence length="645" mass="73257">MSAKNQKLIKKGDSYYPTKDFQKRAWVNDDSIYKEADQDPIEFWEKLAGELSWQKKWEKPFSHQPPYFKWFVGGKLNITENCLDRNLAKAKDKVALIWEPEPTGEKERKLTYQDLYKEVNKFANALKKMGVKKGDRVGIYLPMIPEVMIAMLACARIGAIHVVVFSAFSPQALRVRLQDTEAKILITADGYYRRGQVINLKKNADEGIKETKVDRAIVVKRAGNEISWQENRDFWWEDLIKTESDVCQPEIMDSEDILFILYTSGSTGKPKGCIHTCGGYTVQANFTGKWIFDLKKDDIFWSMADVGWITGHTYSCYSPLLNGITFVIFEGAPDWPNHDRWCQIIEKYGVTTFYTAPTAVRMFAKYGTELLKKYKFDTLQILGSVGEPIDDTAWHWYFKEVGKERCPIVDTWWQTETGGILITSLPGIGPFKPTLAGLPFPGIKVDILDEKGKSLPPNKEGNLVLLPPFSPGLLRGVYKNPEKYLKTYWSEYGQEIYFTSDAAYKDKAGLIRIVGRVDDVIKVAGHRVTTGELENAVAKHLDIIECAIIGVPDAIRGEVPVAFVVSKKDRKVKEIEKGVVDQIKREIGPIALPKKVYLVEDLPKTRSGKIMRRILRKLFTGEELGDLSTLANPESVEKLKKIIKA</sequence>
<reference evidence="10" key="1">
    <citation type="journal article" date="2015" name="Nature">
        <title>Complex archaea that bridge the gap between prokaryotes and eukaryotes.</title>
        <authorList>
            <person name="Spang A."/>
            <person name="Saw J.H."/>
            <person name="Jorgensen S.L."/>
            <person name="Zaremba-Niedzwiedzka K."/>
            <person name="Martijn J."/>
            <person name="Lind A.E."/>
            <person name="van Eijk R."/>
            <person name="Schleper C."/>
            <person name="Guy L."/>
            <person name="Ettema T.J."/>
        </authorList>
    </citation>
    <scope>NUCLEOTIDE SEQUENCE</scope>
</reference>
<proteinExistence type="inferred from homology"/>
<dbReference type="GO" id="GO:0005524">
    <property type="term" value="F:ATP binding"/>
    <property type="evidence" value="ECO:0007669"/>
    <property type="project" value="UniProtKB-KW"/>
</dbReference>
<dbReference type="AlphaFoldDB" id="A0A0F9V1F9"/>
<evidence type="ECO:0000256" key="5">
    <source>
        <dbReference type="ARBA" id="ARBA00022840"/>
    </source>
</evidence>
<keyword evidence="3" id="KW-0436">Ligase</keyword>
<dbReference type="GO" id="GO:0019427">
    <property type="term" value="P:acetyl-CoA biosynthetic process from acetate"/>
    <property type="evidence" value="ECO:0007669"/>
    <property type="project" value="InterPro"/>
</dbReference>
<dbReference type="InterPro" id="IPR032387">
    <property type="entry name" value="ACAS_N"/>
</dbReference>
<keyword evidence="4" id="KW-0547">Nucleotide-binding</keyword>
<accession>A0A0F9V1F9</accession>
<dbReference type="InterPro" id="IPR025110">
    <property type="entry name" value="AMP-bd_C"/>
</dbReference>
<protein>
    <recommendedName>
        <fullName evidence="2">acetate--CoA ligase</fullName>
        <ecNumber evidence="2">6.2.1.1</ecNumber>
    </recommendedName>
</protein>
<evidence type="ECO:0000313" key="10">
    <source>
        <dbReference type="EMBL" id="KKN93547.1"/>
    </source>
</evidence>
<keyword evidence="5" id="KW-0067">ATP-binding</keyword>
<comment type="similarity">
    <text evidence="1">Belongs to the ATP-dependent AMP-binding enzyme family.</text>
</comment>
<feature type="transmembrane region" description="Helical" evidence="6">
    <location>
        <begin position="137"/>
        <end position="168"/>
    </location>
</feature>
<dbReference type="FunFam" id="3.40.50.12780:FF:000001">
    <property type="entry name" value="Acetyl-coenzyme A synthetase"/>
    <property type="match status" value="1"/>
</dbReference>
<feature type="domain" description="AMP-binding enzyme C-terminal" evidence="8">
    <location>
        <begin position="532"/>
        <end position="609"/>
    </location>
</feature>
<evidence type="ECO:0000256" key="6">
    <source>
        <dbReference type="SAM" id="Phobius"/>
    </source>
</evidence>
<dbReference type="Pfam" id="PF13193">
    <property type="entry name" value="AMP-binding_C"/>
    <property type="match status" value="1"/>
</dbReference>
<dbReference type="PROSITE" id="PS00455">
    <property type="entry name" value="AMP_BINDING"/>
    <property type="match status" value="1"/>
</dbReference>
<feature type="domain" description="Acetyl-coenzyme A synthetase N-terminal" evidence="9">
    <location>
        <begin position="31"/>
        <end position="82"/>
    </location>
</feature>
<dbReference type="EMBL" id="LAZR01000085">
    <property type="protein sequence ID" value="KKN93547.1"/>
    <property type="molecule type" value="Genomic_DNA"/>
</dbReference>
<dbReference type="PANTHER" id="PTHR24095:SF14">
    <property type="entry name" value="ACETYL-COENZYME A SYNTHETASE 1"/>
    <property type="match status" value="1"/>
</dbReference>